<dbReference type="EMBL" id="JBAMMX010000004">
    <property type="protein sequence ID" value="KAK6942060.1"/>
    <property type="molecule type" value="Genomic_DNA"/>
</dbReference>
<proteinExistence type="predicted"/>
<sequence length="177" mass="19361">MAEKEITQGTDPPVSPPCHASTFPPYVEVKCKSSGKRRRFAAGTEAGFAVSVINRKLDAGQSLAFFIEAVKQGEEEPICFGPNSVLVDYGDGWSLQTVTLRDGVGMREFISPPKLPFPSPKDSRNSNLAQRSAQPVMSLMYIGKILLAFVFIFVIGAIFTLFLENLPKLVLFINSAM</sequence>
<reference evidence="2 3" key="1">
    <citation type="submission" date="2023-12" db="EMBL/GenBank/DDBJ databases">
        <title>A high-quality genome assembly for Dillenia turbinata (Dilleniales).</title>
        <authorList>
            <person name="Chanderbali A."/>
        </authorList>
    </citation>
    <scope>NUCLEOTIDE SEQUENCE [LARGE SCALE GENOMIC DNA]</scope>
    <source>
        <strain evidence="2">LSX21</strain>
        <tissue evidence="2">Leaf</tissue>
    </source>
</reference>
<protein>
    <submittedName>
        <fullName evidence="2">Uncharacterized protein</fullName>
    </submittedName>
</protein>
<feature type="transmembrane region" description="Helical" evidence="1">
    <location>
        <begin position="141"/>
        <end position="163"/>
    </location>
</feature>
<evidence type="ECO:0000256" key="1">
    <source>
        <dbReference type="SAM" id="Phobius"/>
    </source>
</evidence>
<dbReference type="AlphaFoldDB" id="A0AAN8ZQC3"/>
<organism evidence="2 3">
    <name type="scientific">Dillenia turbinata</name>
    <dbReference type="NCBI Taxonomy" id="194707"/>
    <lineage>
        <taxon>Eukaryota</taxon>
        <taxon>Viridiplantae</taxon>
        <taxon>Streptophyta</taxon>
        <taxon>Embryophyta</taxon>
        <taxon>Tracheophyta</taxon>
        <taxon>Spermatophyta</taxon>
        <taxon>Magnoliopsida</taxon>
        <taxon>eudicotyledons</taxon>
        <taxon>Gunneridae</taxon>
        <taxon>Pentapetalae</taxon>
        <taxon>Dilleniales</taxon>
        <taxon>Dilleniaceae</taxon>
        <taxon>Dillenia</taxon>
    </lineage>
</organism>
<dbReference type="PANTHER" id="PTHR36396">
    <property type="entry name" value="MALTASE-GLUCOAMYLASE, INTESTINAL PROTEIN"/>
    <property type="match status" value="1"/>
</dbReference>
<keyword evidence="1" id="KW-0472">Membrane</keyword>
<dbReference type="PANTHER" id="PTHR36396:SF1">
    <property type="entry name" value="MALTASE-GLUCOAMYLASE, INTESTINAL PROTEIN"/>
    <property type="match status" value="1"/>
</dbReference>
<accession>A0AAN8ZQC3</accession>
<dbReference type="Proteomes" id="UP001370490">
    <property type="component" value="Unassembled WGS sequence"/>
</dbReference>
<keyword evidence="1" id="KW-0812">Transmembrane</keyword>
<comment type="caution">
    <text evidence="2">The sequence shown here is derived from an EMBL/GenBank/DDBJ whole genome shotgun (WGS) entry which is preliminary data.</text>
</comment>
<gene>
    <name evidence="2" type="ORF">RJ641_027437</name>
</gene>
<evidence type="ECO:0000313" key="2">
    <source>
        <dbReference type="EMBL" id="KAK6942060.1"/>
    </source>
</evidence>
<evidence type="ECO:0000313" key="3">
    <source>
        <dbReference type="Proteomes" id="UP001370490"/>
    </source>
</evidence>
<name>A0AAN8ZQC3_9MAGN</name>
<keyword evidence="3" id="KW-1185">Reference proteome</keyword>
<keyword evidence="1" id="KW-1133">Transmembrane helix</keyword>